<name>A0A7J6WPZ4_THATH</name>
<evidence type="ECO:0000313" key="1">
    <source>
        <dbReference type="EMBL" id="KAF5199033.1"/>
    </source>
</evidence>
<gene>
    <name evidence="1" type="ORF">FRX31_011381</name>
</gene>
<evidence type="ECO:0000313" key="2">
    <source>
        <dbReference type="Proteomes" id="UP000554482"/>
    </source>
</evidence>
<accession>A0A7J6WPZ4</accession>
<keyword evidence="2" id="KW-1185">Reference proteome</keyword>
<protein>
    <submittedName>
        <fullName evidence="1">Uncharacterized protein</fullName>
    </submittedName>
</protein>
<dbReference type="AlphaFoldDB" id="A0A7J6WPZ4"/>
<dbReference type="OrthoDB" id="28208at2759"/>
<organism evidence="1 2">
    <name type="scientific">Thalictrum thalictroides</name>
    <name type="common">Rue-anemone</name>
    <name type="synonym">Anemone thalictroides</name>
    <dbReference type="NCBI Taxonomy" id="46969"/>
    <lineage>
        <taxon>Eukaryota</taxon>
        <taxon>Viridiplantae</taxon>
        <taxon>Streptophyta</taxon>
        <taxon>Embryophyta</taxon>
        <taxon>Tracheophyta</taxon>
        <taxon>Spermatophyta</taxon>
        <taxon>Magnoliopsida</taxon>
        <taxon>Ranunculales</taxon>
        <taxon>Ranunculaceae</taxon>
        <taxon>Thalictroideae</taxon>
        <taxon>Thalictrum</taxon>
    </lineage>
</organism>
<sequence>MGYNNAEDDQRTTKQKAINDWLPVTASRTAKWWYSAFHNVTAYMAQNNCSDHGDRWEVITEGSVEDALAVLMG</sequence>
<comment type="caution">
    <text evidence="1">The sequence shown here is derived from an EMBL/GenBank/DDBJ whole genome shotgun (WGS) entry which is preliminary data.</text>
</comment>
<dbReference type="EMBL" id="JABWDY010012545">
    <property type="protein sequence ID" value="KAF5199033.1"/>
    <property type="molecule type" value="Genomic_DNA"/>
</dbReference>
<dbReference type="Proteomes" id="UP000554482">
    <property type="component" value="Unassembled WGS sequence"/>
</dbReference>
<proteinExistence type="predicted"/>
<reference evidence="1 2" key="1">
    <citation type="submission" date="2020-06" db="EMBL/GenBank/DDBJ databases">
        <title>Transcriptomic and genomic resources for Thalictrum thalictroides and T. hernandezii: Facilitating candidate gene discovery in an emerging model plant lineage.</title>
        <authorList>
            <person name="Arias T."/>
            <person name="Riano-Pachon D.M."/>
            <person name="Di Stilio V.S."/>
        </authorList>
    </citation>
    <scope>NUCLEOTIDE SEQUENCE [LARGE SCALE GENOMIC DNA]</scope>
    <source>
        <strain evidence="2">cv. WT478/WT964</strain>
        <tissue evidence="1">Leaves</tissue>
    </source>
</reference>